<accession>A0A1D1XWA3</accession>
<feature type="region of interest" description="Disordered" evidence="1">
    <location>
        <begin position="1"/>
        <end position="35"/>
    </location>
</feature>
<evidence type="ECO:0000313" key="2">
    <source>
        <dbReference type="EMBL" id="JAT46675.1"/>
    </source>
</evidence>
<organism evidence="2">
    <name type="scientific">Anthurium amnicola</name>
    <dbReference type="NCBI Taxonomy" id="1678845"/>
    <lineage>
        <taxon>Eukaryota</taxon>
        <taxon>Viridiplantae</taxon>
        <taxon>Streptophyta</taxon>
        <taxon>Embryophyta</taxon>
        <taxon>Tracheophyta</taxon>
        <taxon>Spermatophyta</taxon>
        <taxon>Magnoliopsida</taxon>
        <taxon>Liliopsida</taxon>
        <taxon>Araceae</taxon>
        <taxon>Pothoideae</taxon>
        <taxon>Potheae</taxon>
        <taxon>Anthurium</taxon>
    </lineage>
</organism>
<reference evidence="2" key="1">
    <citation type="submission" date="2015-07" db="EMBL/GenBank/DDBJ databases">
        <title>Transcriptome Assembly of Anthurium amnicola.</title>
        <authorList>
            <person name="Suzuki J."/>
        </authorList>
    </citation>
    <scope>NUCLEOTIDE SEQUENCE</scope>
</reference>
<protein>
    <submittedName>
        <fullName evidence="2">AT-rich interactive domain-containing protein 2</fullName>
    </submittedName>
</protein>
<name>A0A1D1XWA3_9ARAE</name>
<gene>
    <name evidence="2" type="primary">ARID2_14</name>
    <name evidence="2" type="ORF">g.72702</name>
</gene>
<sequence>MAMAVHESPDVAKIWPVRKRTPRDPSSPSSAPTNTSVLFRAHRKWRHHAASASAVDGKKRVRLVLTRTGARVRRRHPPSPAPVDTVRVGVEEDAAVVDPWVVPIPMVGTPLWRDGRATDAVDPHSIVQRLPPPFEPPASPINGVLEEELRLLFDQMSRSGDVVYRFRAGSAPGSEHIECCDVLTEWALRLLKRCAGDVEWRLRIERLVYKVLFEYIMKLHFRGNCENGGRTGGPVDVGQLMNVHSRKPEEEPLLRMLAWLKAVARNPCGPLMSGTVQEWQNVNFTDQQTSMPNWPVGLNLNEPPCEVRPNVPPFQDDAIFLRNMVICARKALFMRINDVLTIEDFPYRTCKKQKVYPYLCEASTASISPHNMGSSFINQSTLADCLAPSGGMLKQPQRRPPRALELLKFSDSQRKKRVPIGPAFQADIPEWKGPSPETLVSDDDEDSNDSRRSGTQIWPMKGDFQETTMQTTGKGKLNFCACPRPGSVSCVRYHISKSRLRLKWIFGEAFNSLGFDDMGEEVSNSWTLDEQRIFDALVKLNPLAENKSFWGPALKIFGSKNSRDIVSYYFNVFILRRMGIQTRLIGEAGDSDDDEFNVDAYEDLYPRVLHRRVFRRNP</sequence>
<dbReference type="PANTHER" id="PTHR46872:SF10">
    <property type="entry name" value="MYB-LIKE DOMAIN-CONTAINING PROTEIN"/>
    <property type="match status" value="1"/>
</dbReference>
<dbReference type="AlphaFoldDB" id="A0A1D1XWA3"/>
<feature type="region of interest" description="Disordered" evidence="1">
    <location>
        <begin position="423"/>
        <end position="461"/>
    </location>
</feature>
<dbReference type="PANTHER" id="PTHR46872">
    <property type="entry name" value="DNA BINDING PROTEIN"/>
    <property type="match status" value="1"/>
</dbReference>
<evidence type="ECO:0000256" key="1">
    <source>
        <dbReference type="SAM" id="MobiDB-lite"/>
    </source>
</evidence>
<dbReference type="EMBL" id="GDJX01021261">
    <property type="protein sequence ID" value="JAT46675.1"/>
    <property type="molecule type" value="Transcribed_RNA"/>
</dbReference>
<proteinExistence type="predicted"/>